<evidence type="ECO:0000256" key="5">
    <source>
        <dbReference type="ARBA" id="ARBA00022989"/>
    </source>
</evidence>
<keyword evidence="3" id="KW-1003">Cell membrane</keyword>
<keyword evidence="12" id="KW-1185">Reference proteome</keyword>
<dbReference type="CDD" id="cd07185">
    <property type="entry name" value="OmpA_C-like"/>
    <property type="match status" value="1"/>
</dbReference>
<keyword evidence="11" id="KW-0969">Cilium</keyword>
<keyword evidence="6 7" id="KW-0472">Membrane</keyword>
<protein>
    <submittedName>
        <fullName evidence="11">Flagellar motor protein MotB</fullName>
    </submittedName>
</protein>
<evidence type="ECO:0000313" key="11">
    <source>
        <dbReference type="EMBL" id="GAA3947953.1"/>
    </source>
</evidence>
<dbReference type="Pfam" id="PF00691">
    <property type="entry name" value="OmpA"/>
    <property type="match status" value="1"/>
</dbReference>
<dbReference type="Gene3D" id="3.30.1330.60">
    <property type="entry name" value="OmpA-like domain"/>
    <property type="match status" value="1"/>
</dbReference>
<evidence type="ECO:0000256" key="1">
    <source>
        <dbReference type="ARBA" id="ARBA00004162"/>
    </source>
</evidence>
<dbReference type="PROSITE" id="PS51123">
    <property type="entry name" value="OMPA_2"/>
    <property type="match status" value="1"/>
</dbReference>
<keyword evidence="11" id="KW-0966">Cell projection</keyword>
<dbReference type="NCBIfam" id="NF006548">
    <property type="entry name" value="PRK09041.1"/>
    <property type="match status" value="1"/>
</dbReference>
<proteinExistence type="inferred from homology"/>
<comment type="subcellular location">
    <subcellularLocation>
        <location evidence="1">Cell membrane</location>
        <topology evidence="1">Single-pass membrane protein</topology>
    </subcellularLocation>
</comment>
<dbReference type="Proteomes" id="UP001501337">
    <property type="component" value="Unassembled WGS sequence"/>
</dbReference>
<reference evidence="12" key="1">
    <citation type="journal article" date="2019" name="Int. J. Syst. Evol. Microbiol.">
        <title>The Global Catalogue of Microorganisms (GCM) 10K type strain sequencing project: providing services to taxonomists for standard genome sequencing and annotation.</title>
        <authorList>
            <consortium name="The Broad Institute Genomics Platform"/>
            <consortium name="The Broad Institute Genome Sequencing Center for Infectious Disease"/>
            <person name="Wu L."/>
            <person name="Ma J."/>
        </authorList>
    </citation>
    <scope>NUCLEOTIDE SEQUENCE [LARGE SCALE GENOMIC DNA]</scope>
    <source>
        <strain evidence="12">JCM 17555</strain>
    </source>
</reference>
<dbReference type="InterPro" id="IPR006665">
    <property type="entry name" value="OmpA-like"/>
</dbReference>
<evidence type="ECO:0000259" key="10">
    <source>
        <dbReference type="PROSITE" id="PS51123"/>
    </source>
</evidence>
<name>A0ABP7NIP7_9GAMM</name>
<dbReference type="InterPro" id="IPR025713">
    <property type="entry name" value="MotB-like_N_dom"/>
</dbReference>
<evidence type="ECO:0000256" key="2">
    <source>
        <dbReference type="ARBA" id="ARBA00008914"/>
    </source>
</evidence>
<keyword evidence="5 9" id="KW-1133">Transmembrane helix</keyword>
<gene>
    <name evidence="11" type="primary">motB</name>
    <name evidence="11" type="ORF">GCM10022278_03910</name>
</gene>
<feature type="domain" description="OmpA-like" evidence="10">
    <location>
        <begin position="153"/>
        <end position="272"/>
    </location>
</feature>
<dbReference type="InterPro" id="IPR050330">
    <property type="entry name" value="Bact_OuterMem_StrucFunc"/>
</dbReference>
<organism evidence="11 12">
    <name type="scientific">Allohahella marinimesophila</name>
    <dbReference type="NCBI Taxonomy" id="1054972"/>
    <lineage>
        <taxon>Bacteria</taxon>
        <taxon>Pseudomonadati</taxon>
        <taxon>Pseudomonadota</taxon>
        <taxon>Gammaproteobacteria</taxon>
        <taxon>Oceanospirillales</taxon>
        <taxon>Hahellaceae</taxon>
        <taxon>Allohahella</taxon>
    </lineage>
</organism>
<dbReference type="EMBL" id="BAABBO010000001">
    <property type="protein sequence ID" value="GAA3947953.1"/>
    <property type="molecule type" value="Genomic_DNA"/>
</dbReference>
<dbReference type="PANTHER" id="PTHR30329">
    <property type="entry name" value="STATOR ELEMENT OF FLAGELLAR MOTOR COMPLEX"/>
    <property type="match status" value="1"/>
</dbReference>
<dbReference type="Pfam" id="PF13677">
    <property type="entry name" value="MotB_plug"/>
    <property type="match status" value="1"/>
</dbReference>
<comment type="caution">
    <text evidence="11">The sequence shown here is derived from an EMBL/GenBank/DDBJ whole genome shotgun (WGS) entry which is preliminary data.</text>
</comment>
<dbReference type="RefSeq" id="WP_344802734.1">
    <property type="nucleotide sequence ID" value="NZ_BAABBO010000001.1"/>
</dbReference>
<feature type="transmembrane region" description="Helical" evidence="9">
    <location>
        <begin position="24"/>
        <end position="46"/>
    </location>
</feature>
<keyword evidence="4 9" id="KW-0812">Transmembrane</keyword>
<feature type="compositionally biased region" description="Basic and acidic residues" evidence="8">
    <location>
        <begin position="314"/>
        <end position="332"/>
    </location>
</feature>
<accession>A0ABP7NIP7</accession>
<evidence type="ECO:0000256" key="7">
    <source>
        <dbReference type="PROSITE-ProRule" id="PRU00473"/>
    </source>
</evidence>
<dbReference type="PANTHER" id="PTHR30329:SF21">
    <property type="entry name" value="LIPOPROTEIN YIAD-RELATED"/>
    <property type="match status" value="1"/>
</dbReference>
<evidence type="ECO:0000256" key="3">
    <source>
        <dbReference type="ARBA" id="ARBA00022475"/>
    </source>
</evidence>
<sequence length="353" mass="38852">MKTLNQAQPIIVRRIVKKGKPHGGAWKVAFADFAVAMMAFFLVLWLSQSATTEEKQAIAGYFEDPIGFTEGGSPSVIDLGGAVSIKVVDDPDSIPISQPEIKLEESQAQDIVDQVEQRKLRSLMNVILEQIERSPTLREYRDQLKLDITDEGLRIQIVDKQGRPMFDTGSAELKEYSREIINELAPTISRVDNKLVVSGHTDARPFPGFAGYSNWELSSDRANAARRALVEGGLPEDHISRVVGLASSSLYDSSEPFNPINRRITILVLNRRAALIMEDAEQVNPGEDQIVPAPVRVPPPVAKPDSVDSAAARSMDDIMQKLDERGVTREEPEQVPADAKPAPAKPAADNLVW</sequence>
<evidence type="ECO:0000256" key="4">
    <source>
        <dbReference type="ARBA" id="ARBA00022692"/>
    </source>
</evidence>
<keyword evidence="11" id="KW-0282">Flagellum</keyword>
<evidence type="ECO:0000256" key="6">
    <source>
        <dbReference type="ARBA" id="ARBA00023136"/>
    </source>
</evidence>
<comment type="similarity">
    <text evidence="2">Belongs to the MotB family.</text>
</comment>
<feature type="compositionally biased region" description="Low complexity" evidence="8">
    <location>
        <begin position="336"/>
        <end position="353"/>
    </location>
</feature>
<evidence type="ECO:0000313" key="12">
    <source>
        <dbReference type="Proteomes" id="UP001501337"/>
    </source>
</evidence>
<dbReference type="InterPro" id="IPR036737">
    <property type="entry name" value="OmpA-like_sf"/>
</dbReference>
<dbReference type="SUPFAM" id="SSF103088">
    <property type="entry name" value="OmpA-like"/>
    <property type="match status" value="1"/>
</dbReference>
<evidence type="ECO:0000256" key="9">
    <source>
        <dbReference type="SAM" id="Phobius"/>
    </source>
</evidence>
<evidence type="ECO:0000256" key="8">
    <source>
        <dbReference type="SAM" id="MobiDB-lite"/>
    </source>
</evidence>
<feature type="region of interest" description="Disordered" evidence="8">
    <location>
        <begin position="291"/>
        <end position="353"/>
    </location>
</feature>